<dbReference type="AlphaFoldDB" id="A0A212JUV3"/>
<dbReference type="InterPro" id="IPR035959">
    <property type="entry name" value="RutC-like_sf"/>
</dbReference>
<dbReference type="EMBL" id="FLUQ01000002">
    <property type="protein sequence ID" value="SBW03231.1"/>
    <property type="molecule type" value="Genomic_DNA"/>
</dbReference>
<dbReference type="InterPro" id="IPR006056">
    <property type="entry name" value="RidA"/>
</dbReference>
<evidence type="ECO:0008006" key="3">
    <source>
        <dbReference type="Google" id="ProtNLM"/>
    </source>
</evidence>
<gene>
    <name evidence="2" type="ORF">KL86DPRO_20108</name>
</gene>
<evidence type="ECO:0000313" key="2">
    <source>
        <dbReference type="EMBL" id="SBW03231.1"/>
    </source>
</evidence>
<evidence type="ECO:0000256" key="1">
    <source>
        <dbReference type="ARBA" id="ARBA00010552"/>
    </source>
</evidence>
<proteinExistence type="inferred from homology"/>
<dbReference type="InterPro" id="IPR006175">
    <property type="entry name" value="YjgF/YER057c/UK114"/>
</dbReference>
<dbReference type="PANTHER" id="PTHR11803:SF39">
    <property type="entry name" value="2-IMINOBUTANOATE_2-IMINOPROPANOATE DEAMINASE"/>
    <property type="match status" value="1"/>
</dbReference>
<comment type="similarity">
    <text evidence="1">Belongs to the RutC family.</text>
</comment>
<organism evidence="2">
    <name type="scientific">uncultured delta proteobacterium</name>
    <dbReference type="NCBI Taxonomy" id="34034"/>
    <lineage>
        <taxon>Bacteria</taxon>
        <taxon>Deltaproteobacteria</taxon>
        <taxon>environmental samples</taxon>
    </lineage>
</organism>
<dbReference type="CDD" id="cd00448">
    <property type="entry name" value="YjgF_YER057c_UK114_family"/>
    <property type="match status" value="1"/>
</dbReference>
<dbReference type="FunFam" id="3.30.1330.40:FF:000001">
    <property type="entry name" value="L-PSP family endoribonuclease"/>
    <property type="match status" value="1"/>
</dbReference>
<dbReference type="NCBIfam" id="TIGR00004">
    <property type="entry name" value="Rid family detoxifying hydrolase"/>
    <property type="match status" value="1"/>
</dbReference>
<name>A0A212JUV3_9DELT</name>
<sequence length="124" mass="13319">MKQEIRTEKAPLPGGPYSQGLKVGSRIYVAGQRPADAATGKIPEDFASQAKQVLENVRHVLEAGGGTMDDVVKVTVYLTDIANFAAFNAIYTTYFSPPFPTRTTVSCSLRGILVEVDAIAEIAE</sequence>
<dbReference type="GO" id="GO:0005829">
    <property type="term" value="C:cytosol"/>
    <property type="evidence" value="ECO:0007669"/>
    <property type="project" value="TreeGrafter"/>
</dbReference>
<accession>A0A212JUV3</accession>
<dbReference type="Gene3D" id="3.30.1330.40">
    <property type="entry name" value="RutC-like"/>
    <property type="match status" value="1"/>
</dbReference>
<reference evidence="2" key="1">
    <citation type="submission" date="2016-04" db="EMBL/GenBank/DDBJ databases">
        <authorList>
            <person name="Evans L.H."/>
            <person name="Alamgir A."/>
            <person name="Owens N."/>
            <person name="Weber N.D."/>
            <person name="Virtaneva K."/>
            <person name="Barbian K."/>
            <person name="Babar A."/>
            <person name="Rosenke K."/>
        </authorList>
    </citation>
    <scope>NUCLEOTIDE SEQUENCE</scope>
    <source>
        <strain evidence="2">86</strain>
    </source>
</reference>
<dbReference type="GO" id="GO:0019239">
    <property type="term" value="F:deaminase activity"/>
    <property type="evidence" value="ECO:0007669"/>
    <property type="project" value="TreeGrafter"/>
</dbReference>
<dbReference type="Pfam" id="PF01042">
    <property type="entry name" value="Ribonuc_L-PSP"/>
    <property type="match status" value="1"/>
</dbReference>
<dbReference type="SUPFAM" id="SSF55298">
    <property type="entry name" value="YjgF-like"/>
    <property type="match status" value="1"/>
</dbReference>
<dbReference type="PANTHER" id="PTHR11803">
    <property type="entry name" value="2-IMINOBUTANOATE/2-IMINOPROPANOATE DEAMINASE RIDA"/>
    <property type="match status" value="1"/>
</dbReference>
<protein>
    <recommendedName>
        <fullName evidence="3">Enamine/imine deaminase</fullName>
    </recommendedName>
</protein>